<reference evidence="1 2" key="1">
    <citation type="submission" date="2018-10" db="EMBL/GenBank/DDBJ databases">
        <title>Falsibacillus sp. genome draft.</title>
        <authorList>
            <person name="Shi S."/>
        </authorList>
    </citation>
    <scope>NUCLEOTIDE SEQUENCE [LARGE SCALE GENOMIC DNA]</scope>
    <source>
        <strain evidence="1 2">GY 10110</strain>
    </source>
</reference>
<proteinExistence type="predicted"/>
<dbReference type="Gene3D" id="3.40.50.300">
    <property type="entry name" value="P-loop containing nucleotide triphosphate hydrolases"/>
    <property type="match status" value="1"/>
</dbReference>
<dbReference type="UniPathway" id="UPA00148">
    <property type="reaction ID" value="UER00236"/>
</dbReference>
<dbReference type="SUPFAM" id="SSF52540">
    <property type="entry name" value="P-loop containing nucleoside triphosphate hydrolases"/>
    <property type="match status" value="1"/>
</dbReference>
<dbReference type="AlphaFoldDB" id="A0A3L7JZL4"/>
<evidence type="ECO:0000313" key="1">
    <source>
        <dbReference type="EMBL" id="RLQ96213.1"/>
    </source>
</evidence>
<comment type="caution">
    <text evidence="1">The sequence shown here is derived from an EMBL/GenBank/DDBJ whole genome shotgun (WGS) entry which is preliminary data.</text>
</comment>
<dbReference type="InterPro" id="IPR003203">
    <property type="entry name" value="CobU/CobP"/>
</dbReference>
<keyword evidence="2" id="KW-1185">Reference proteome</keyword>
<dbReference type="Pfam" id="PF02283">
    <property type="entry name" value="CobU"/>
    <property type="match status" value="1"/>
</dbReference>
<accession>A0A3L7JZL4</accession>
<name>A0A3L7JZL4_9BACI</name>
<evidence type="ECO:0000313" key="2">
    <source>
        <dbReference type="Proteomes" id="UP000276770"/>
    </source>
</evidence>
<organism evidence="1 2">
    <name type="scientific">Falsibacillus albus</name>
    <dbReference type="NCBI Taxonomy" id="2478915"/>
    <lineage>
        <taxon>Bacteria</taxon>
        <taxon>Bacillati</taxon>
        <taxon>Bacillota</taxon>
        <taxon>Bacilli</taxon>
        <taxon>Bacillales</taxon>
        <taxon>Bacillaceae</taxon>
        <taxon>Falsibacillus</taxon>
    </lineage>
</organism>
<dbReference type="EMBL" id="RCVZ01000004">
    <property type="protein sequence ID" value="RLQ96213.1"/>
    <property type="molecule type" value="Genomic_DNA"/>
</dbReference>
<dbReference type="GO" id="GO:0043752">
    <property type="term" value="F:adenosylcobinamide kinase activity"/>
    <property type="evidence" value="ECO:0007669"/>
    <property type="project" value="InterPro"/>
</dbReference>
<dbReference type="InterPro" id="IPR027417">
    <property type="entry name" value="P-loop_NTPase"/>
</dbReference>
<dbReference type="Proteomes" id="UP000276770">
    <property type="component" value="Unassembled WGS sequence"/>
</dbReference>
<dbReference type="GO" id="GO:0009236">
    <property type="term" value="P:cobalamin biosynthetic process"/>
    <property type="evidence" value="ECO:0007669"/>
    <property type="project" value="UniProtKB-UniPathway"/>
</dbReference>
<protein>
    <submittedName>
        <fullName evidence="1">Uncharacterized protein</fullName>
    </submittedName>
</protein>
<sequence length="152" mass="17708">MGVRRPMHFVAGGAFNGKSAWVKERYSIGQHSSWMWVSAYREDKIPSPDHLSVMPDIVILQGIEVWLRKMLDDVSEVQPAREKWRGILHEWKQWEADERTVIFIGNDITKGIVPIDEMDRKHRDLCGWCFQDTVLASDKADQIWYGIPTKLK</sequence>
<gene>
    <name evidence="1" type="ORF">D9X91_07950</name>
</gene>
<dbReference type="GO" id="GO:0000166">
    <property type="term" value="F:nucleotide binding"/>
    <property type="evidence" value="ECO:0007669"/>
    <property type="project" value="InterPro"/>
</dbReference>